<evidence type="ECO:0000256" key="1">
    <source>
        <dbReference type="ARBA" id="ARBA00013160"/>
    </source>
</evidence>
<comment type="similarity">
    <text evidence="9">Belongs to the class-I aminoacyl-tRNA synthetase family.</text>
</comment>
<protein>
    <recommendedName>
        <fullName evidence="1">tyrosine--tRNA ligase</fullName>
        <ecNumber evidence="1">6.1.1.1</ecNumber>
    </recommendedName>
    <alternativeName>
        <fullName evidence="7">Tyrosyl-tRNA synthetase</fullName>
    </alternativeName>
</protein>
<dbReference type="Pfam" id="PF00579">
    <property type="entry name" value="tRNA-synt_1b"/>
    <property type="match status" value="1"/>
</dbReference>
<dbReference type="PANTHER" id="PTHR46264">
    <property type="entry name" value="TYROSINE-TRNA LIGASE"/>
    <property type="match status" value="1"/>
</dbReference>
<reference evidence="10" key="2">
    <citation type="submission" date="2018-03" db="EMBL/GenBank/DDBJ databases">
        <title>The Triticum urartu genome reveals the dynamic nature of wheat genome evolution.</title>
        <authorList>
            <person name="Ling H."/>
            <person name="Ma B."/>
            <person name="Shi X."/>
            <person name="Liu H."/>
            <person name="Dong L."/>
            <person name="Sun H."/>
            <person name="Cao Y."/>
            <person name="Gao Q."/>
            <person name="Zheng S."/>
            <person name="Li Y."/>
            <person name="Yu Y."/>
            <person name="Du H."/>
            <person name="Qi M."/>
            <person name="Li Y."/>
            <person name="Yu H."/>
            <person name="Cui Y."/>
            <person name="Wang N."/>
            <person name="Chen C."/>
            <person name="Wu H."/>
            <person name="Zhao Y."/>
            <person name="Zhang J."/>
            <person name="Li Y."/>
            <person name="Zhou W."/>
            <person name="Zhang B."/>
            <person name="Hu W."/>
            <person name="Eijk M."/>
            <person name="Tang J."/>
            <person name="Witsenboer H."/>
            <person name="Zhao S."/>
            <person name="Li Z."/>
            <person name="Zhang A."/>
            <person name="Wang D."/>
            <person name="Liang C."/>
        </authorList>
    </citation>
    <scope>NUCLEOTIDE SEQUENCE [LARGE SCALE GENOMIC DNA]</scope>
    <source>
        <strain evidence="10">cv. G1812</strain>
    </source>
</reference>
<organism evidence="10 11">
    <name type="scientific">Triticum urartu</name>
    <name type="common">Red wild einkorn</name>
    <name type="synonym">Crithodium urartu</name>
    <dbReference type="NCBI Taxonomy" id="4572"/>
    <lineage>
        <taxon>Eukaryota</taxon>
        <taxon>Viridiplantae</taxon>
        <taxon>Streptophyta</taxon>
        <taxon>Embryophyta</taxon>
        <taxon>Tracheophyta</taxon>
        <taxon>Spermatophyta</taxon>
        <taxon>Magnoliopsida</taxon>
        <taxon>Liliopsida</taxon>
        <taxon>Poales</taxon>
        <taxon>Poaceae</taxon>
        <taxon>BOP clade</taxon>
        <taxon>Pooideae</taxon>
        <taxon>Triticodae</taxon>
        <taxon>Triticeae</taxon>
        <taxon>Triticinae</taxon>
        <taxon>Triticum</taxon>
    </lineage>
</organism>
<dbReference type="InterPro" id="IPR050489">
    <property type="entry name" value="Tyr-tRNA_synthase"/>
</dbReference>
<evidence type="ECO:0000313" key="11">
    <source>
        <dbReference type="Proteomes" id="UP000015106"/>
    </source>
</evidence>
<sequence length="132" mass="15031">MLTSFKEGQKMSKSNPSLDIFMDDSEGLVKLKINKAFCPIKIVEGNICLEYIEHIVFPSLEKFEIVRHESHGGSRTYLGMEEFVADYHSGALHPRDVKNSLAKAINDILQPVRDHFNKNNEAKVLHNIVKVH</sequence>
<dbReference type="GO" id="GO:0004831">
    <property type="term" value="F:tyrosine-tRNA ligase activity"/>
    <property type="evidence" value="ECO:0007669"/>
    <property type="project" value="UniProtKB-EC"/>
</dbReference>
<dbReference type="InterPro" id="IPR002305">
    <property type="entry name" value="aa-tRNA-synth_Ic"/>
</dbReference>
<evidence type="ECO:0000256" key="7">
    <source>
        <dbReference type="ARBA" id="ARBA00033323"/>
    </source>
</evidence>
<reference evidence="11" key="1">
    <citation type="journal article" date="2013" name="Nature">
        <title>Draft genome of the wheat A-genome progenitor Triticum urartu.</title>
        <authorList>
            <person name="Ling H.Q."/>
            <person name="Zhao S."/>
            <person name="Liu D."/>
            <person name="Wang J."/>
            <person name="Sun H."/>
            <person name="Zhang C."/>
            <person name="Fan H."/>
            <person name="Li D."/>
            <person name="Dong L."/>
            <person name="Tao Y."/>
            <person name="Gao C."/>
            <person name="Wu H."/>
            <person name="Li Y."/>
            <person name="Cui Y."/>
            <person name="Guo X."/>
            <person name="Zheng S."/>
            <person name="Wang B."/>
            <person name="Yu K."/>
            <person name="Liang Q."/>
            <person name="Yang W."/>
            <person name="Lou X."/>
            <person name="Chen J."/>
            <person name="Feng M."/>
            <person name="Jian J."/>
            <person name="Zhang X."/>
            <person name="Luo G."/>
            <person name="Jiang Y."/>
            <person name="Liu J."/>
            <person name="Wang Z."/>
            <person name="Sha Y."/>
            <person name="Zhang B."/>
            <person name="Wu H."/>
            <person name="Tang D."/>
            <person name="Shen Q."/>
            <person name="Xue P."/>
            <person name="Zou S."/>
            <person name="Wang X."/>
            <person name="Liu X."/>
            <person name="Wang F."/>
            <person name="Yang Y."/>
            <person name="An X."/>
            <person name="Dong Z."/>
            <person name="Zhang K."/>
            <person name="Zhang X."/>
            <person name="Luo M.C."/>
            <person name="Dvorak J."/>
            <person name="Tong Y."/>
            <person name="Wang J."/>
            <person name="Yang H."/>
            <person name="Li Z."/>
            <person name="Wang D."/>
            <person name="Zhang A."/>
            <person name="Wang J."/>
        </authorList>
    </citation>
    <scope>NUCLEOTIDE SEQUENCE</scope>
    <source>
        <strain evidence="11">cv. G1812</strain>
    </source>
</reference>
<evidence type="ECO:0000256" key="4">
    <source>
        <dbReference type="ARBA" id="ARBA00022840"/>
    </source>
</evidence>
<keyword evidence="11" id="KW-1185">Reference proteome</keyword>
<keyword evidence="4 9" id="KW-0067">ATP-binding</keyword>
<keyword evidence="2 9" id="KW-0436">Ligase</keyword>
<dbReference type="EnsemblPlants" id="TuG1812G0400000407.01.T01">
    <property type="protein sequence ID" value="TuG1812G0400000407.01.T01"/>
    <property type="gene ID" value="TuG1812G0400000407.01"/>
</dbReference>
<comment type="catalytic activity">
    <reaction evidence="8">
        <text>tRNA(Tyr) + L-tyrosine + ATP = L-tyrosyl-tRNA(Tyr) + AMP + diphosphate + H(+)</text>
        <dbReference type="Rhea" id="RHEA:10220"/>
        <dbReference type="Rhea" id="RHEA-COMP:9706"/>
        <dbReference type="Rhea" id="RHEA-COMP:9707"/>
        <dbReference type="ChEBI" id="CHEBI:15378"/>
        <dbReference type="ChEBI" id="CHEBI:30616"/>
        <dbReference type="ChEBI" id="CHEBI:33019"/>
        <dbReference type="ChEBI" id="CHEBI:58315"/>
        <dbReference type="ChEBI" id="CHEBI:78442"/>
        <dbReference type="ChEBI" id="CHEBI:78536"/>
        <dbReference type="ChEBI" id="CHEBI:456215"/>
        <dbReference type="EC" id="6.1.1.1"/>
    </reaction>
</comment>
<name>A0A8R7PZF5_TRIUA</name>
<keyword evidence="6 9" id="KW-0030">Aminoacyl-tRNA synthetase</keyword>
<dbReference type="AlphaFoldDB" id="A0A8R7PZF5"/>
<dbReference type="GO" id="GO:0006437">
    <property type="term" value="P:tyrosyl-tRNA aminoacylation"/>
    <property type="evidence" value="ECO:0007669"/>
    <property type="project" value="TreeGrafter"/>
</dbReference>
<evidence type="ECO:0000256" key="2">
    <source>
        <dbReference type="ARBA" id="ARBA00022598"/>
    </source>
</evidence>
<evidence type="ECO:0000256" key="5">
    <source>
        <dbReference type="ARBA" id="ARBA00022917"/>
    </source>
</evidence>
<dbReference type="GO" id="GO:0005737">
    <property type="term" value="C:cytoplasm"/>
    <property type="evidence" value="ECO:0007669"/>
    <property type="project" value="TreeGrafter"/>
</dbReference>
<keyword evidence="3 9" id="KW-0547">Nucleotide-binding</keyword>
<evidence type="ECO:0000256" key="6">
    <source>
        <dbReference type="ARBA" id="ARBA00023146"/>
    </source>
</evidence>
<evidence type="ECO:0000256" key="8">
    <source>
        <dbReference type="ARBA" id="ARBA00048248"/>
    </source>
</evidence>
<dbReference type="SUPFAM" id="SSF52374">
    <property type="entry name" value="Nucleotidylyl transferase"/>
    <property type="match status" value="1"/>
</dbReference>
<dbReference type="Proteomes" id="UP000015106">
    <property type="component" value="Chromosome 4"/>
</dbReference>
<keyword evidence="5 9" id="KW-0648">Protein biosynthesis</keyword>
<dbReference type="Gene3D" id="1.10.240.10">
    <property type="entry name" value="Tyrosyl-Transfer RNA Synthetase"/>
    <property type="match status" value="1"/>
</dbReference>
<proteinExistence type="inferred from homology"/>
<accession>A0A8R7PZF5</accession>
<evidence type="ECO:0000256" key="3">
    <source>
        <dbReference type="ARBA" id="ARBA00022741"/>
    </source>
</evidence>
<dbReference type="Gramene" id="TuG1812G0400000407.01.T01">
    <property type="protein sequence ID" value="TuG1812G0400000407.01.T01"/>
    <property type="gene ID" value="TuG1812G0400000407.01"/>
</dbReference>
<dbReference type="PANTHER" id="PTHR46264:SF4">
    <property type="entry name" value="TYROSINE--TRNA LIGASE, CYTOPLASMIC"/>
    <property type="match status" value="1"/>
</dbReference>
<evidence type="ECO:0000256" key="9">
    <source>
        <dbReference type="RuleBase" id="RU363036"/>
    </source>
</evidence>
<reference evidence="10" key="3">
    <citation type="submission" date="2022-06" db="UniProtKB">
        <authorList>
            <consortium name="EnsemblPlants"/>
        </authorList>
    </citation>
    <scope>IDENTIFICATION</scope>
</reference>
<dbReference type="GO" id="GO:0005524">
    <property type="term" value="F:ATP binding"/>
    <property type="evidence" value="ECO:0007669"/>
    <property type="project" value="UniProtKB-KW"/>
</dbReference>
<evidence type="ECO:0000313" key="10">
    <source>
        <dbReference type="EnsemblPlants" id="TuG1812G0400000407.01.T01"/>
    </source>
</evidence>
<dbReference type="EC" id="6.1.1.1" evidence="1"/>